<evidence type="ECO:0000256" key="10">
    <source>
        <dbReference type="SAM" id="Coils"/>
    </source>
</evidence>
<name>A0A5S9N2F7_9GAMM</name>
<keyword evidence="4 8" id="KW-0479">Metal-binding</keyword>
<keyword evidence="6" id="KW-0805">Transcription regulation</keyword>
<dbReference type="Gene3D" id="3.30.540.10">
    <property type="entry name" value="Fructose-1,6-Bisphosphatase, subunit A, domain 1"/>
    <property type="match status" value="1"/>
</dbReference>
<dbReference type="GO" id="GO:0006020">
    <property type="term" value="P:inositol metabolic process"/>
    <property type="evidence" value="ECO:0007669"/>
    <property type="project" value="TreeGrafter"/>
</dbReference>
<dbReference type="PRINTS" id="PR01959">
    <property type="entry name" value="SBIMPHPHTASE"/>
</dbReference>
<evidence type="ECO:0000256" key="2">
    <source>
        <dbReference type="ARBA" id="ARBA00001946"/>
    </source>
</evidence>
<feature type="coiled-coil region" evidence="10">
    <location>
        <begin position="12"/>
        <end position="39"/>
    </location>
</feature>
<dbReference type="FunFam" id="3.30.540.10:FF:000003">
    <property type="entry name" value="Inositol-1-monophosphatase"/>
    <property type="match status" value="1"/>
</dbReference>
<sequence>MHPMVNIALRAARKAGDTIERAMENLDQLEVQNKSASDFVTEIDKAAEDTIIYVLKKAYPDHAFISEEMGTLGDPDTAEYTWIIDPLDGTTNFIRGIPQFAVSIACTKDGRIEHGVIYDPIKREEFTASRGAGAQVNGRRMRVRKSYEKESALFCTGIPFGDRSEEEMDKYLQILKTMTLGSAGVRRPGAASLDLAYVAAGRYDAFWEMGLKSWDMAAGILMIQEAGGLVADFNGGNNMLKSGNIVCGSPRAFKATLQTVQPIMGDQASTS</sequence>
<dbReference type="SUPFAM" id="SSF56655">
    <property type="entry name" value="Carbohydrate phosphatase"/>
    <property type="match status" value="1"/>
</dbReference>
<evidence type="ECO:0000256" key="5">
    <source>
        <dbReference type="ARBA" id="ARBA00022801"/>
    </source>
</evidence>
<dbReference type="AlphaFoldDB" id="A0A5S9N2F7"/>
<organism evidence="11 14">
    <name type="scientific">BD1-7 clade bacterium</name>
    <dbReference type="NCBI Taxonomy" id="2029982"/>
    <lineage>
        <taxon>Bacteria</taxon>
        <taxon>Pseudomonadati</taxon>
        <taxon>Pseudomonadota</taxon>
        <taxon>Gammaproteobacteria</taxon>
        <taxon>Cellvibrionales</taxon>
        <taxon>Spongiibacteraceae</taxon>
        <taxon>BD1-7 clade</taxon>
    </lineage>
</organism>
<keyword evidence="5 9" id="KW-0378">Hydrolase</keyword>
<dbReference type="GO" id="GO:0007165">
    <property type="term" value="P:signal transduction"/>
    <property type="evidence" value="ECO:0007669"/>
    <property type="project" value="TreeGrafter"/>
</dbReference>
<dbReference type="EMBL" id="CACSIO010000001">
    <property type="protein sequence ID" value="CAA0082831.1"/>
    <property type="molecule type" value="Genomic_DNA"/>
</dbReference>
<dbReference type="GO" id="GO:0046872">
    <property type="term" value="F:metal ion binding"/>
    <property type="evidence" value="ECO:0007669"/>
    <property type="project" value="UniProtKB-KW"/>
</dbReference>
<evidence type="ECO:0000256" key="1">
    <source>
        <dbReference type="ARBA" id="ARBA00001033"/>
    </source>
</evidence>
<dbReference type="Proteomes" id="UP000441399">
    <property type="component" value="Unassembled WGS sequence"/>
</dbReference>
<feature type="binding site" evidence="8">
    <location>
        <position position="88"/>
    </location>
    <ligand>
        <name>Mg(2+)</name>
        <dbReference type="ChEBI" id="CHEBI:18420"/>
        <label>1</label>
        <note>catalytic</note>
    </ligand>
</feature>
<gene>
    <name evidence="11" type="primary">suhB</name>
    <name evidence="12" type="ORF">DPBNPPHM_03813</name>
    <name evidence="11" type="ORF">OPDIPICF_00462</name>
</gene>
<dbReference type="Proteomes" id="UP000434580">
    <property type="component" value="Unassembled WGS sequence"/>
</dbReference>
<dbReference type="GO" id="GO:0008934">
    <property type="term" value="F:inositol monophosphate 1-phosphatase activity"/>
    <property type="evidence" value="ECO:0007669"/>
    <property type="project" value="InterPro"/>
</dbReference>
<protein>
    <recommendedName>
        <fullName evidence="9">Inositol-1-monophosphatase</fullName>
        <ecNumber evidence="9">3.1.3.25</ecNumber>
    </recommendedName>
</protein>
<evidence type="ECO:0000256" key="9">
    <source>
        <dbReference type="RuleBase" id="RU364068"/>
    </source>
</evidence>
<evidence type="ECO:0000313" key="11">
    <source>
        <dbReference type="EMBL" id="CAA0082831.1"/>
    </source>
</evidence>
<dbReference type="EMBL" id="CACSII010000008">
    <property type="protein sequence ID" value="CAA0100576.1"/>
    <property type="molecule type" value="Genomic_DNA"/>
</dbReference>
<accession>A0A5S9N2F7</accession>
<dbReference type="GO" id="GO:0046854">
    <property type="term" value="P:phosphatidylinositol phosphate biosynthetic process"/>
    <property type="evidence" value="ECO:0007669"/>
    <property type="project" value="InterPro"/>
</dbReference>
<feature type="binding site" evidence="8">
    <location>
        <position position="87"/>
    </location>
    <ligand>
        <name>Mg(2+)</name>
        <dbReference type="ChEBI" id="CHEBI:18420"/>
        <label>1</label>
        <note>catalytic</note>
    </ligand>
</feature>
<evidence type="ECO:0000313" key="13">
    <source>
        <dbReference type="Proteomes" id="UP000434580"/>
    </source>
</evidence>
<dbReference type="InterPro" id="IPR020583">
    <property type="entry name" value="Inositol_monoP_metal-BS"/>
</dbReference>
<proteinExistence type="inferred from homology"/>
<evidence type="ECO:0000256" key="8">
    <source>
        <dbReference type="PIRSR" id="PIRSR600760-2"/>
    </source>
</evidence>
<keyword evidence="14" id="KW-1185">Reference proteome</keyword>
<dbReference type="PANTHER" id="PTHR20854:SF4">
    <property type="entry name" value="INOSITOL-1-MONOPHOSPHATASE-RELATED"/>
    <property type="match status" value="1"/>
</dbReference>
<dbReference type="Pfam" id="PF00459">
    <property type="entry name" value="Inositol_P"/>
    <property type="match status" value="1"/>
</dbReference>
<comment type="similarity">
    <text evidence="3 9">Belongs to the inositol monophosphatase superfamily.</text>
</comment>
<keyword evidence="10" id="KW-0175">Coiled coil</keyword>
<evidence type="ECO:0000256" key="3">
    <source>
        <dbReference type="ARBA" id="ARBA00009759"/>
    </source>
</evidence>
<dbReference type="PROSITE" id="PS00630">
    <property type="entry name" value="IMP_2"/>
    <property type="match status" value="1"/>
</dbReference>
<comment type="catalytic activity">
    <reaction evidence="1 9">
        <text>a myo-inositol phosphate + H2O = myo-inositol + phosphate</text>
        <dbReference type="Rhea" id="RHEA:24056"/>
        <dbReference type="ChEBI" id="CHEBI:15377"/>
        <dbReference type="ChEBI" id="CHEBI:17268"/>
        <dbReference type="ChEBI" id="CHEBI:43474"/>
        <dbReference type="ChEBI" id="CHEBI:84139"/>
        <dbReference type="EC" id="3.1.3.25"/>
    </reaction>
</comment>
<dbReference type="InterPro" id="IPR020550">
    <property type="entry name" value="Inositol_monophosphatase_CS"/>
</dbReference>
<comment type="cofactor">
    <cofactor evidence="2 8 9">
        <name>Mg(2+)</name>
        <dbReference type="ChEBI" id="CHEBI:18420"/>
    </cofactor>
</comment>
<dbReference type="PROSITE" id="PS00629">
    <property type="entry name" value="IMP_1"/>
    <property type="match status" value="1"/>
</dbReference>
<reference evidence="13 14" key="1">
    <citation type="submission" date="2019-11" db="EMBL/GenBank/DDBJ databases">
        <authorList>
            <person name="Holert J."/>
        </authorList>
    </citation>
    <scope>NUCLEOTIDE SEQUENCE [LARGE SCALE GENOMIC DNA]</scope>
    <source>
        <strain evidence="12">BC5_2</strain>
        <strain evidence="11">SB11_3</strain>
    </source>
</reference>
<keyword evidence="7 8" id="KW-0460">Magnesium</keyword>
<feature type="binding site" evidence="8">
    <location>
        <position position="67"/>
    </location>
    <ligand>
        <name>Mg(2+)</name>
        <dbReference type="ChEBI" id="CHEBI:18420"/>
        <label>1</label>
        <note>catalytic</note>
    </ligand>
</feature>
<feature type="binding site" evidence="8">
    <location>
        <position position="215"/>
    </location>
    <ligand>
        <name>Mg(2+)</name>
        <dbReference type="ChEBI" id="CHEBI:18420"/>
        <label>1</label>
        <note>catalytic</note>
    </ligand>
</feature>
<dbReference type="PANTHER" id="PTHR20854">
    <property type="entry name" value="INOSITOL MONOPHOSPHATASE"/>
    <property type="match status" value="1"/>
</dbReference>
<dbReference type="OrthoDB" id="9785695at2"/>
<evidence type="ECO:0000313" key="12">
    <source>
        <dbReference type="EMBL" id="CAA0100576.1"/>
    </source>
</evidence>
<dbReference type="PRINTS" id="PR00377">
    <property type="entry name" value="IMPHPHTASES"/>
</dbReference>
<keyword evidence="6" id="KW-0804">Transcription</keyword>
<evidence type="ECO:0000256" key="4">
    <source>
        <dbReference type="ARBA" id="ARBA00022723"/>
    </source>
</evidence>
<evidence type="ECO:0000256" key="7">
    <source>
        <dbReference type="ARBA" id="ARBA00022842"/>
    </source>
</evidence>
<dbReference type="InterPro" id="IPR033942">
    <property type="entry name" value="IMPase"/>
</dbReference>
<evidence type="ECO:0000256" key="6">
    <source>
        <dbReference type="ARBA" id="ARBA00022814"/>
    </source>
</evidence>
<dbReference type="Gene3D" id="3.40.190.80">
    <property type="match status" value="1"/>
</dbReference>
<dbReference type="CDD" id="cd01639">
    <property type="entry name" value="IMPase"/>
    <property type="match status" value="1"/>
</dbReference>
<dbReference type="InterPro" id="IPR022337">
    <property type="entry name" value="Inositol_monophosphatase_SuhB"/>
</dbReference>
<dbReference type="EC" id="3.1.3.25" evidence="9"/>
<evidence type="ECO:0000313" key="14">
    <source>
        <dbReference type="Proteomes" id="UP000441399"/>
    </source>
</evidence>
<dbReference type="InterPro" id="IPR000760">
    <property type="entry name" value="Inositol_monophosphatase-like"/>
</dbReference>
<dbReference type="GO" id="GO:0031564">
    <property type="term" value="P:transcription antitermination"/>
    <property type="evidence" value="ECO:0007669"/>
    <property type="project" value="UniProtKB-KW"/>
</dbReference>
<keyword evidence="6" id="KW-0889">Transcription antitermination</keyword>
<feature type="binding site" evidence="8">
    <location>
        <position position="85"/>
    </location>
    <ligand>
        <name>Mg(2+)</name>
        <dbReference type="ChEBI" id="CHEBI:18420"/>
        <label>1</label>
        <note>catalytic</note>
    </ligand>
</feature>